<dbReference type="GO" id="GO:0035267">
    <property type="term" value="C:NuA4 histone acetyltransferase complex"/>
    <property type="evidence" value="ECO:0007669"/>
    <property type="project" value="TreeGrafter"/>
</dbReference>
<evidence type="ECO:0000313" key="8">
    <source>
        <dbReference type="EMBL" id="KAH8104726.1"/>
    </source>
</evidence>
<reference evidence="8" key="1">
    <citation type="journal article" date="2021" name="New Phytol.">
        <title>Evolutionary innovations through gain and loss of genes in the ectomycorrhizal Boletales.</title>
        <authorList>
            <person name="Wu G."/>
            <person name="Miyauchi S."/>
            <person name="Morin E."/>
            <person name="Kuo A."/>
            <person name="Drula E."/>
            <person name="Varga T."/>
            <person name="Kohler A."/>
            <person name="Feng B."/>
            <person name="Cao Y."/>
            <person name="Lipzen A."/>
            <person name="Daum C."/>
            <person name="Hundley H."/>
            <person name="Pangilinan J."/>
            <person name="Johnson J."/>
            <person name="Barry K."/>
            <person name="LaButti K."/>
            <person name="Ng V."/>
            <person name="Ahrendt S."/>
            <person name="Min B."/>
            <person name="Choi I.G."/>
            <person name="Park H."/>
            <person name="Plett J.M."/>
            <person name="Magnuson J."/>
            <person name="Spatafora J.W."/>
            <person name="Nagy L.G."/>
            <person name="Henrissat B."/>
            <person name="Grigoriev I.V."/>
            <person name="Yang Z.L."/>
            <person name="Xu J."/>
            <person name="Martin F.M."/>
        </authorList>
    </citation>
    <scope>NUCLEOTIDE SEQUENCE</scope>
    <source>
        <strain evidence="8">KKN 215</strain>
    </source>
</reference>
<dbReference type="GO" id="GO:0006325">
    <property type="term" value="P:chromatin organization"/>
    <property type="evidence" value="ECO:0007669"/>
    <property type="project" value="UniProtKB-KW"/>
</dbReference>
<comment type="caution">
    <text evidence="8">The sequence shown here is derived from an EMBL/GenBank/DDBJ whole genome shotgun (WGS) entry which is preliminary data.</text>
</comment>
<dbReference type="PANTHER" id="PTHR13581">
    <property type="entry name" value="MRG-BINDING PROTEIN"/>
    <property type="match status" value="1"/>
</dbReference>
<evidence type="ECO:0000256" key="1">
    <source>
        <dbReference type="ARBA" id="ARBA00004123"/>
    </source>
</evidence>
<keyword evidence="3" id="KW-0156">Chromatin regulator</keyword>
<evidence type="ECO:0000256" key="2">
    <source>
        <dbReference type="ARBA" id="ARBA00007117"/>
    </source>
</evidence>
<comment type="similarity">
    <text evidence="2">Belongs to the EAF7 family.</text>
</comment>
<dbReference type="InterPro" id="IPR012423">
    <property type="entry name" value="Eaf7/MRGBP"/>
</dbReference>
<name>A0A8K0UWR8_9AGAR</name>
<evidence type="ECO:0000256" key="3">
    <source>
        <dbReference type="ARBA" id="ARBA00022853"/>
    </source>
</evidence>
<comment type="subcellular location">
    <subcellularLocation>
        <location evidence="1">Nucleus</location>
    </subcellularLocation>
</comment>
<keyword evidence="4" id="KW-0805">Transcription regulation</keyword>
<protein>
    <submittedName>
        <fullName evidence="8">Chromatin modification-related protein EAF7-domain-containing protein</fullName>
    </submittedName>
</protein>
<dbReference type="GO" id="GO:0006357">
    <property type="term" value="P:regulation of transcription by RNA polymerase II"/>
    <property type="evidence" value="ECO:0007669"/>
    <property type="project" value="TreeGrafter"/>
</dbReference>
<evidence type="ECO:0000256" key="7">
    <source>
        <dbReference type="SAM" id="MobiDB-lite"/>
    </source>
</evidence>
<keyword evidence="6" id="KW-0539">Nucleus</keyword>
<evidence type="ECO:0000256" key="4">
    <source>
        <dbReference type="ARBA" id="ARBA00023015"/>
    </source>
</evidence>
<evidence type="ECO:0000256" key="5">
    <source>
        <dbReference type="ARBA" id="ARBA00023163"/>
    </source>
</evidence>
<keyword evidence="9" id="KW-1185">Reference proteome</keyword>
<evidence type="ECO:0000313" key="9">
    <source>
        <dbReference type="Proteomes" id="UP000813824"/>
    </source>
</evidence>
<dbReference type="OrthoDB" id="5595141at2759"/>
<dbReference type="Proteomes" id="UP000813824">
    <property type="component" value="Unassembled WGS sequence"/>
</dbReference>
<dbReference type="EMBL" id="JAEVFJ010000005">
    <property type="protein sequence ID" value="KAH8104726.1"/>
    <property type="molecule type" value="Genomic_DNA"/>
</dbReference>
<dbReference type="GO" id="GO:0005634">
    <property type="term" value="C:nucleus"/>
    <property type="evidence" value="ECO:0007669"/>
    <property type="project" value="UniProtKB-SubCell"/>
</dbReference>
<accession>A0A8K0UWR8</accession>
<organism evidence="8 9">
    <name type="scientific">Cristinia sonorae</name>
    <dbReference type="NCBI Taxonomy" id="1940300"/>
    <lineage>
        <taxon>Eukaryota</taxon>
        <taxon>Fungi</taxon>
        <taxon>Dikarya</taxon>
        <taxon>Basidiomycota</taxon>
        <taxon>Agaricomycotina</taxon>
        <taxon>Agaricomycetes</taxon>
        <taxon>Agaricomycetidae</taxon>
        <taxon>Agaricales</taxon>
        <taxon>Pleurotineae</taxon>
        <taxon>Stephanosporaceae</taxon>
        <taxon>Cristinia</taxon>
    </lineage>
</organism>
<feature type="compositionally biased region" description="Polar residues" evidence="7">
    <location>
        <begin position="89"/>
        <end position="111"/>
    </location>
</feature>
<dbReference type="AlphaFoldDB" id="A0A8K0UWR8"/>
<dbReference type="Pfam" id="PF07904">
    <property type="entry name" value="Eaf7"/>
    <property type="match status" value="1"/>
</dbReference>
<feature type="region of interest" description="Disordered" evidence="7">
    <location>
        <begin position="85"/>
        <end position="115"/>
    </location>
</feature>
<sequence>MAADDMDVDETASDYGPFLNTVEGEISLFRAVMRTRPVGIHRHFHVLAIRNAIHRDTGQWVTSDDIWEKLSNYYDMDALESLEMDGYETPNSKSPSPSHQPVNSPSPSDNLSLHPYFRDEYSLPADETIDAIISTRRMRSTASLPSSSPAPSPPAKATRSKKQLPKANANKGRGGGPGNKKSNLAGLVAGDSDSSALTQDSGDEGEAATAREGSVRLGSVATGTDAGTEEPEGEEEDEQETEPTKGRKKGKKGGGGTVRTRRTSVSAPKPPPKKRKR</sequence>
<gene>
    <name evidence="8" type="ORF">BXZ70DRAFT_611949</name>
</gene>
<proteinExistence type="inferred from homology"/>
<feature type="compositionally biased region" description="Acidic residues" evidence="7">
    <location>
        <begin position="227"/>
        <end position="241"/>
    </location>
</feature>
<keyword evidence="5" id="KW-0804">Transcription</keyword>
<feature type="region of interest" description="Disordered" evidence="7">
    <location>
        <begin position="137"/>
        <end position="277"/>
    </location>
</feature>
<dbReference type="PANTHER" id="PTHR13581:SF5">
    <property type="entry name" value="MRG_MORF4L-BINDING PROTEIN"/>
    <property type="match status" value="1"/>
</dbReference>
<evidence type="ECO:0000256" key="6">
    <source>
        <dbReference type="ARBA" id="ARBA00023242"/>
    </source>
</evidence>